<keyword evidence="4" id="KW-1185">Reference proteome</keyword>
<evidence type="ECO:0000259" key="2">
    <source>
        <dbReference type="Pfam" id="PF12766"/>
    </source>
</evidence>
<evidence type="ECO:0000313" key="3">
    <source>
        <dbReference type="EMBL" id="KAH7035603.1"/>
    </source>
</evidence>
<proteinExistence type="predicted"/>
<organism evidence="3 4">
    <name type="scientific">Microdochium trichocladiopsis</name>
    <dbReference type="NCBI Taxonomy" id="1682393"/>
    <lineage>
        <taxon>Eukaryota</taxon>
        <taxon>Fungi</taxon>
        <taxon>Dikarya</taxon>
        <taxon>Ascomycota</taxon>
        <taxon>Pezizomycotina</taxon>
        <taxon>Sordariomycetes</taxon>
        <taxon>Xylariomycetidae</taxon>
        <taxon>Xylariales</taxon>
        <taxon>Microdochiaceae</taxon>
        <taxon>Microdochium</taxon>
    </lineage>
</organism>
<dbReference type="Pfam" id="PF12766">
    <property type="entry name" value="Pyridox_oxase_2"/>
    <property type="match status" value="1"/>
</dbReference>
<feature type="compositionally biased region" description="Low complexity" evidence="1">
    <location>
        <begin position="119"/>
        <end position="128"/>
    </location>
</feature>
<feature type="region of interest" description="Disordered" evidence="1">
    <location>
        <begin position="1"/>
        <end position="88"/>
    </location>
</feature>
<comment type="caution">
    <text evidence="3">The sequence shown here is derived from an EMBL/GenBank/DDBJ whole genome shotgun (WGS) entry which is preliminary data.</text>
</comment>
<feature type="compositionally biased region" description="Low complexity" evidence="1">
    <location>
        <begin position="31"/>
        <end position="44"/>
    </location>
</feature>
<dbReference type="GeneID" id="70182873"/>
<dbReference type="RefSeq" id="XP_046015696.1">
    <property type="nucleotide sequence ID" value="XM_046153327.1"/>
</dbReference>
<evidence type="ECO:0000313" key="4">
    <source>
        <dbReference type="Proteomes" id="UP000756346"/>
    </source>
</evidence>
<name>A0A9P8YBT8_9PEZI</name>
<dbReference type="GO" id="GO:0010181">
    <property type="term" value="F:FMN binding"/>
    <property type="evidence" value="ECO:0007669"/>
    <property type="project" value="InterPro"/>
</dbReference>
<dbReference type="PANTHER" id="PTHR28243">
    <property type="entry name" value="AGL049CP"/>
    <property type="match status" value="1"/>
</dbReference>
<dbReference type="SUPFAM" id="SSF50475">
    <property type="entry name" value="FMN-binding split barrel"/>
    <property type="match status" value="1"/>
</dbReference>
<feature type="region of interest" description="Disordered" evidence="1">
    <location>
        <begin position="119"/>
        <end position="138"/>
    </location>
</feature>
<feature type="compositionally biased region" description="Polar residues" evidence="1">
    <location>
        <begin position="45"/>
        <end position="56"/>
    </location>
</feature>
<evidence type="ECO:0000256" key="1">
    <source>
        <dbReference type="SAM" id="MobiDB-lite"/>
    </source>
</evidence>
<feature type="compositionally biased region" description="Low complexity" evidence="1">
    <location>
        <begin position="66"/>
        <end position="88"/>
    </location>
</feature>
<dbReference type="PANTHER" id="PTHR28243:SF1">
    <property type="entry name" value="PYRIDOXAMINE 5'-PHOSPHATE OXIDASE ALR4036 FAMILY FMN-BINDING DOMAIN-CONTAINING PROTEIN"/>
    <property type="match status" value="1"/>
</dbReference>
<dbReference type="EMBL" id="JAGTJQ010000003">
    <property type="protein sequence ID" value="KAH7035603.1"/>
    <property type="molecule type" value="Genomic_DNA"/>
</dbReference>
<gene>
    <name evidence="3" type="ORF">B0I36DRAFT_318709</name>
</gene>
<accession>A0A9P8YBT8</accession>
<protein>
    <submittedName>
        <fullName evidence="3">Pyridoxamine 5'-phosphate oxidase-domain-containing protein</fullName>
    </submittedName>
</protein>
<dbReference type="Proteomes" id="UP000756346">
    <property type="component" value="Unassembled WGS sequence"/>
</dbReference>
<reference evidence="3" key="1">
    <citation type="journal article" date="2021" name="Nat. Commun.">
        <title>Genetic determinants of endophytism in the Arabidopsis root mycobiome.</title>
        <authorList>
            <person name="Mesny F."/>
            <person name="Miyauchi S."/>
            <person name="Thiergart T."/>
            <person name="Pickel B."/>
            <person name="Atanasova L."/>
            <person name="Karlsson M."/>
            <person name="Huettel B."/>
            <person name="Barry K.W."/>
            <person name="Haridas S."/>
            <person name="Chen C."/>
            <person name="Bauer D."/>
            <person name="Andreopoulos W."/>
            <person name="Pangilinan J."/>
            <person name="LaButti K."/>
            <person name="Riley R."/>
            <person name="Lipzen A."/>
            <person name="Clum A."/>
            <person name="Drula E."/>
            <person name="Henrissat B."/>
            <person name="Kohler A."/>
            <person name="Grigoriev I.V."/>
            <person name="Martin F.M."/>
            <person name="Hacquard S."/>
        </authorList>
    </citation>
    <scope>NUCLEOTIDE SEQUENCE</scope>
    <source>
        <strain evidence="3">MPI-CAGE-CH-0230</strain>
    </source>
</reference>
<dbReference type="OrthoDB" id="5394411at2759"/>
<dbReference type="AlphaFoldDB" id="A0A9P8YBT8"/>
<dbReference type="Gene3D" id="2.30.110.10">
    <property type="entry name" value="Electron Transport, Fmn-binding Protein, Chain A"/>
    <property type="match status" value="1"/>
</dbReference>
<sequence>MSCLIRPRPLPPSTSSATALRVKQIAGQIAPGNSTPGGNNSSNTAPRNGGSSSNRTRLSRPHHHQQQQQRSTTSRTRTMSTSSATAGAAAPWRDLFLEHVDAMPSPEFSLSTIRKVRSGRGATSSRSSAGGGSGGQVEVTPRVRTCVFRGMWADMPVNPKNEAERNPAGVFTSDLPVFTTDVRMDKMPELFGVEVDEDAEPGRAGAGAAGAGGAKADEKVVGSGGGAPVEAMFWVKDSMVQWRLRGRAYVLAPEDADDGDISSGADGASSEAGKKTVKTILERMRPVDGSSSNSNSNSEATKPWSVRREIYAHFENLSPGMRGTWRNPPSGQPIDLPVGDERLKLGQKGDSLVKDDLARQNFRVVVIVPEFVDRCDLSDPARGRRWFYSFLGSDGQAKSPGGQVEGEWEKVEVWP</sequence>
<dbReference type="InterPro" id="IPR024624">
    <property type="entry name" value="Pyridox_Oxase_Alr4036_FMN-bd"/>
</dbReference>
<dbReference type="InterPro" id="IPR012349">
    <property type="entry name" value="Split_barrel_FMN-bd"/>
</dbReference>
<feature type="domain" description="Pyridoxamine 5'-phosphate oxidase Alr4036 family FMN-binding" evidence="2">
    <location>
        <begin position="90"/>
        <end position="251"/>
    </location>
</feature>